<dbReference type="GO" id="GO:0008080">
    <property type="term" value="F:N-acetyltransferase activity"/>
    <property type="evidence" value="ECO:0007669"/>
    <property type="project" value="TreeGrafter"/>
</dbReference>
<protein>
    <recommendedName>
        <fullName evidence="1">N-acetyltransferase domain-containing protein</fullName>
    </recommendedName>
</protein>
<sequence length="243" mass="26895">MVYTRPSSVLYPNVWHRFTVHRHGTTASLRVQDLTEDKYDAALALLSKHFTADEPPCNRLIIPGINKYPTAVAELENLWRKTMKDRLSVVCVEDKDDGSSVLVGVNVLTVVCKDDKDEPFKTDDKIWAKLFGAVDLVGRSVDIFEHYGVDSYLTAYGLVVAPDWRGCHIGKEILKARVPLCKALGVKVTATVFTAAASQAVAKKAGFVDLFEITYEELAKKGFAFPGVEEDTKSSKLMALVIN</sequence>
<dbReference type="Pfam" id="PF00583">
    <property type="entry name" value="Acetyltransf_1"/>
    <property type="match status" value="1"/>
</dbReference>
<name>A0A194RJ24_PAPMA</name>
<keyword evidence="3" id="KW-1185">Reference proteome</keyword>
<dbReference type="Gene3D" id="3.40.630.30">
    <property type="match status" value="1"/>
</dbReference>
<dbReference type="Proteomes" id="UP000053240">
    <property type="component" value="Unassembled WGS sequence"/>
</dbReference>
<accession>A0A194RJ24</accession>
<evidence type="ECO:0000313" key="2">
    <source>
        <dbReference type="EMBL" id="KPJ17439.1"/>
    </source>
</evidence>
<organism evidence="2 3">
    <name type="scientific">Papilio machaon</name>
    <name type="common">Old World swallowtail butterfly</name>
    <dbReference type="NCBI Taxonomy" id="76193"/>
    <lineage>
        <taxon>Eukaryota</taxon>
        <taxon>Metazoa</taxon>
        <taxon>Ecdysozoa</taxon>
        <taxon>Arthropoda</taxon>
        <taxon>Hexapoda</taxon>
        <taxon>Insecta</taxon>
        <taxon>Pterygota</taxon>
        <taxon>Neoptera</taxon>
        <taxon>Endopterygota</taxon>
        <taxon>Lepidoptera</taxon>
        <taxon>Glossata</taxon>
        <taxon>Ditrysia</taxon>
        <taxon>Papilionoidea</taxon>
        <taxon>Papilionidae</taxon>
        <taxon>Papilioninae</taxon>
        <taxon>Papilio</taxon>
    </lineage>
</organism>
<gene>
    <name evidence="2" type="ORF">RR48_08625</name>
</gene>
<dbReference type="AlphaFoldDB" id="A0A194RJ24"/>
<evidence type="ECO:0000313" key="3">
    <source>
        <dbReference type="Proteomes" id="UP000053240"/>
    </source>
</evidence>
<dbReference type="SUPFAM" id="SSF55729">
    <property type="entry name" value="Acyl-CoA N-acyltransferases (Nat)"/>
    <property type="match status" value="1"/>
</dbReference>
<dbReference type="InterPro" id="IPR016181">
    <property type="entry name" value="Acyl_CoA_acyltransferase"/>
</dbReference>
<dbReference type="PANTHER" id="PTHR20905:SF32">
    <property type="entry name" value="ARYLALKYLAMINE N-ACETYLTRANSFERASE-LIKE 7, ISOFORM A"/>
    <property type="match status" value="1"/>
</dbReference>
<dbReference type="PANTHER" id="PTHR20905">
    <property type="entry name" value="N-ACETYLTRANSFERASE-RELATED"/>
    <property type="match status" value="1"/>
</dbReference>
<proteinExistence type="predicted"/>
<dbReference type="InterPro" id="IPR000182">
    <property type="entry name" value="GNAT_dom"/>
</dbReference>
<dbReference type="InParanoid" id="A0A194RJ24"/>
<reference evidence="2 3" key="1">
    <citation type="journal article" date="2015" name="Nat. Commun.">
        <title>Outbred genome sequencing and CRISPR/Cas9 gene editing in butterflies.</title>
        <authorList>
            <person name="Li X."/>
            <person name="Fan D."/>
            <person name="Zhang W."/>
            <person name="Liu G."/>
            <person name="Zhang L."/>
            <person name="Zhao L."/>
            <person name="Fang X."/>
            <person name="Chen L."/>
            <person name="Dong Y."/>
            <person name="Chen Y."/>
            <person name="Ding Y."/>
            <person name="Zhao R."/>
            <person name="Feng M."/>
            <person name="Zhu Y."/>
            <person name="Feng Y."/>
            <person name="Jiang X."/>
            <person name="Zhu D."/>
            <person name="Xiang H."/>
            <person name="Feng X."/>
            <person name="Li S."/>
            <person name="Wang J."/>
            <person name="Zhang G."/>
            <person name="Kronforst M.R."/>
            <person name="Wang W."/>
        </authorList>
    </citation>
    <scope>NUCLEOTIDE SEQUENCE [LARGE SCALE GENOMIC DNA]</scope>
    <source>
        <strain evidence="2">Ya'a_city_454_Pm</strain>
        <tissue evidence="2">Whole body</tissue>
    </source>
</reference>
<evidence type="ECO:0000259" key="1">
    <source>
        <dbReference type="Pfam" id="PF00583"/>
    </source>
</evidence>
<feature type="domain" description="N-acetyltransferase" evidence="1">
    <location>
        <begin position="155"/>
        <end position="207"/>
    </location>
</feature>
<dbReference type="EMBL" id="KQ460152">
    <property type="protein sequence ID" value="KPJ17439.1"/>
    <property type="molecule type" value="Genomic_DNA"/>
</dbReference>